<dbReference type="EMBL" id="CM042024">
    <property type="protein sequence ID" value="KAI3811833.1"/>
    <property type="molecule type" value="Genomic_DNA"/>
</dbReference>
<organism evidence="1 2">
    <name type="scientific">Smallanthus sonchifolius</name>
    <dbReference type="NCBI Taxonomy" id="185202"/>
    <lineage>
        <taxon>Eukaryota</taxon>
        <taxon>Viridiplantae</taxon>
        <taxon>Streptophyta</taxon>
        <taxon>Embryophyta</taxon>
        <taxon>Tracheophyta</taxon>
        <taxon>Spermatophyta</taxon>
        <taxon>Magnoliopsida</taxon>
        <taxon>eudicotyledons</taxon>
        <taxon>Gunneridae</taxon>
        <taxon>Pentapetalae</taxon>
        <taxon>asterids</taxon>
        <taxon>campanulids</taxon>
        <taxon>Asterales</taxon>
        <taxon>Asteraceae</taxon>
        <taxon>Asteroideae</taxon>
        <taxon>Heliantheae alliance</taxon>
        <taxon>Millerieae</taxon>
        <taxon>Smallanthus</taxon>
    </lineage>
</organism>
<sequence>MKILLTRRTIPGMKKIPKMRRRLQCLSNAKELEAVMKKKIPKWKLKLKNHRKRFPKSFPLGRYRFNTFP</sequence>
<protein>
    <submittedName>
        <fullName evidence="1">Uncharacterized protein</fullName>
    </submittedName>
</protein>
<reference evidence="1 2" key="2">
    <citation type="journal article" date="2022" name="Mol. Ecol. Resour.">
        <title>The genomes of chicory, endive, great burdock and yacon provide insights into Asteraceae paleo-polyploidization history and plant inulin production.</title>
        <authorList>
            <person name="Fan W."/>
            <person name="Wang S."/>
            <person name="Wang H."/>
            <person name="Wang A."/>
            <person name="Jiang F."/>
            <person name="Liu H."/>
            <person name="Zhao H."/>
            <person name="Xu D."/>
            <person name="Zhang Y."/>
        </authorList>
    </citation>
    <scope>NUCLEOTIDE SEQUENCE [LARGE SCALE GENOMIC DNA]</scope>
    <source>
        <strain evidence="2">cv. Yunnan</strain>
        <tissue evidence="1">Leaves</tissue>
    </source>
</reference>
<gene>
    <name evidence="1" type="ORF">L1987_21565</name>
</gene>
<evidence type="ECO:0000313" key="2">
    <source>
        <dbReference type="Proteomes" id="UP001056120"/>
    </source>
</evidence>
<reference evidence="2" key="1">
    <citation type="journal article" date="2022" name="Mol. Ecol. Resour.">
        <title>The genomes of chicory, endive, great burdock and yacon provide insights into Asteraceae palaeo-polyploidization history and plant inulin production.</title>
        <authorList>
            <person name="Fan W."/>
            <person name="Wang S."/>
            <person name="Wang H."/>
            <person name="Wang A."/>
            <person name="Jiang F."/>
            <person name="Liu H."/>
            <person name="Zhao H."/>
            <person name="Xu D."/>
            <person name="Zhang Y."/>
        </authorList>
    </citation>
    <scope>NUCLEOTIDE SEQUENCE [LARGE SCALE GENOMIC DNA]</scope>
    <source>
        <strain evidence="2">cv. Yunnan</strain>
    </source>
</reference>
<name>A0ACB9IWE2_9ASTR</name>
<keyword evidence="2" id="KW-1185">Reference proteome</keyword>
<dbReference type="Proteomes" id="UP001056120">
    <property type="component" value="Linkage Group LG07"/>
</dbReference>
<comment type="caution">
    <text evidence="1">The sequence shown here is derived from an EMBL/GenBank/DDBJ whole genome shotgun (WGS) entry which is preliminary data.</text>
</comment>
<evidence type="ECO:0000313" key="1">
    <source>
        <dbReference type="EMBL" id="KAI3811833.1"/>
    </source>
</evidence>
<accession>A0ACB9IWE2</accession>
<proteinExistence type="predicted"/>